<dbReference type="EMBL" id="AP025314">
    <property type="protein sequence ID" value="BDD09906.1"/>
    <property type="molecule type" value="Genomic_DNA"/>
</dbReference>
<feature type="chain" id="PRO_5043594300" evidence="1">
    <location>
        <begin position="20"/>
        <end position="134"/>
    </location>
</feature>
<dbReference type="AlphaFoldDB" id="A0AAU9CCN9"/>
<evidence type="ECO:0000256" key="1">
    <source>
        <dbReference type="SAM" id="SignalP"/>
    </source>
</evidence>
<dbReference type="KEGG" id="fax:FUAX_23380"/>
<dbReference type="RefSeq" id="WP_338391490.1">
    <property type="nucleotide sequence ID" value="NZ_AP025314.1"/>
</dbReference>
<organism evidence="2 3">
    <name type="scientific">Fulvitalea axinellae</name>
    <dbReference type="NCBI Taxonomy" id="1182444"/>
    <lineage>
        <taxon>Bacteria</taxon>
        <taxon>Pseudomonadati</taxon>
        <taxon>Bacteroidota</taxon>
        <taxon>Cytophagia</taxon>
        <taxon>Cytophagales</taxon>
        <taxon>Persicobacteraceae</taxon>
        <taxon>Fulvitalea</taxon>
    </lineage>
</organism>
<dbReference type="Proteomes" id="UP001348817">
    <property type="component" value="Chromosome"/>
</dbReference>
<keyword evidence="1" id="KW-0732">Signal</keyword>
<sequence length="134" mass="15852">MKQLLFLVCATLIFLPAMSQHKAKPYEKDEGPVVMEKRFPNRANEKRKRYWRMYRKDTKGILYGNVCFQEATRKMGFEYEVTPKGQPGYKNGLQRASHNFFVSVGLVFRAGPWWPFTVRKRKKRCREATADFYG</sequence>
<reference evidence="2 3" key="1">
    <citation type="submission" date="2021-12" db="EMBL/GenBank/DDBJ databases">
        <title>Genome sequencing of bacteria with rrn-lacking chromosome and rrn-plasmid.</title>
        <authorList>
            <person name="Anda M."/>
            <person name="Iwasaki W."/>
        </authorList>
    </citation>
    <scope>NUCLEOTIDE SEQUENCE [LARGE SCALE GENOMIC DNA]</scope>
    <source>
        <strain evidence="2 3">DSM 100852</strain>
    </source>
</reference>
<name>A0AAU9CCN9_9BACT</name>
<proteinExistence type="predicted"/>
<accession>A0AAU9CCN9</accession>
<gene>
    <name evidence="2" type="ORF">FUAX_23380</name>
</gene>
<feature type="signal peptide" evidence="1">
    <location>
        <begin position="1"/>
        <end position="19"/>
    </location>
</feature>
<protein>
    <submittedName>
        <fullName evidence="2">Uncharacterized protein</fullName>
    </submittedName>
</protein>
<evidence type="ECO:0000313" key="2">
    <source>
        <dbReference type="EMBL" id="BDD09906.1"/>
    </source>
</evidence>
<evidence type="ECO:0000313" key="3">
    <source>
        <dbReference type="Proteomes" id="UP001348817"/>
    </source>
</evidence>
<keyword evidence="3" id="KW-1185">Reference proteome</keyword>